<dbReference type="OrthoDB" id="9022717at2"/>
<dbReference type="GO" id="GO:0009089">
    <property type="term" value="P:lysine biosynthetic process via diaminopimelate"/>
    <property type="evidence" value="ECO:0007669"/>
    <property type="project" value="UniProtKB-UniRule"/>
</dbReference>
<feature type="binding site" evidence="16">
    <location>
        <begin position="167"/>
        <end position="168"/>
    </location>
    <ligand>
        <name>NADP(+)</name>
        <dbReference type="ChEBI" id="CHEBI:58349"/>
    </ligand>
</feature>
<feature type="binding site" evidence="16">
    <location>
        <begin position="12"/>
        <end position="15"/>
    </location>
    <ligand>
        <name>NADP(+)</name>
        <dbReference type="ChEBI" id="CHEBI:58349"/>
    </ligand>
</feature>
<evidence type="ECO:0000256" key="11">
    <source>
        <dbReference type="ARBA" id="ARBA00022915"/>
    </source>
</evidence>
<dbReference type="GO" id="GO:0050661">
    <property type="term" value="F:NADP binding"/>
    <property type="evidence" value="ECO:0007669"/>
    <property type="project" value="UniProtKB-UniRule"/>
</dbReference>
<dbReference type="InterPro" id="IPR012080">
    <property type="entry name" value="Asp_semialdehyde_DH"/>
</dbReference>
<dbReference type="PIRSF" id="PIRSF000148">
    <property type="entry name" value="ASA_dh"/>
    <property type="match status" value="1"/>
</dbReference>
<dbReference type="PROSITE" id="PS01103">
    <property type="entry name" value="ASD"/>
    <property type="match status" value="1"/>
</dbReference>
<comment type="catalytic activity">
    <reaction evidence="15 16">
        <text>L-aspartate 4-semialdehyde + phosphate + NADP(+) = 4-phospho-L-aspartate + NADPH + H(+)</text>
        <dbReference type="Rhea" id="RHEA:24284"/>
        <dbReference type="ChEBI" id="CHEBI:15378"/>
        <dbReference type="ChEBI" id="CHEBI:43474"/>
        <dbReference type="ChEBI" id="CHEBI:57535"/>
        <dbReference type="ChEBI" id="CHEBI:57783"/>
        <dbReference type="ChEBI" id="CHEBI:58349"/>
        <dbReference type="ChEBI" id="CHEBI:537519"/>
        <dbReference type="EC" id="1.2.1.11"/>
    </reaction>
</comment>
<feature type="binding site" evidence="16">
    <location>
        <position position="358"/>
    </location>
    <ligand>
        <name>NADP(+)</name>
        <dbReference type="ChEBI" id="CHEBI:58349"/>
    </ligand>
</feature>
<feature type="binding site" evidence="16">
    <location>
        <position position="104"/>
    </location>
    <ligand>
        <name>phosphate</name>
        <dbReference type="ChEBI" id="CHEBI:43474"/>
    </ligand>
</feature>
<dbReference type="Pfam" id="PF02774">
    <property type="entry name" value="Semialdhyde_dhC"/>
    <property type="match status" value="1"/>
</dbReference>
<evidence type="ECO:0000256" key="7">
    <source>
        <dbReference type="ARBA" id="ARBA00013120"/>
    </source>
</evidence>
<dbReference type="GO" id="GO:0046983">
    <property type="term" value="F:protein dimerization activity"/>
    <property type="evidence" value="ECO:0007669"/>
    <property type="project" value="InterPro"/>
</dbReference>
<evidence type="ECO:0000256" key="5">
    <source>
        <dbReference type="ARBA" id="ARBA00010584"/>
    </source>
</evidence>
<evidence type="ECO:0000256" key="1">
    <source>
        <dbReference type="ARBA" id="ARBA00002492"/>
    </source>
</evidence>
<dbReference type="AlphaFoldDB" id="A0A0K6I3H5"/>
<sequence>MATTLVGLVGWRGMVGSVLMQRMREEGDFDLIEPVFFSTSNAGGKAPAEAKSETVLRDAHDLEQLRRCDIIITAQGGDYTTAVFDKLRASGWKGHWIDAASTLRMRDDCVIILDPVNRPVIDAALDKGGTNWIGGNCTVSCMLMGVGALFKAGLVEWMTSMTYQAASGGGAQHMRELLTQFGTLNAAVKPLLDDPASAILAIDRDVLTTQKELDAAQTQHFGVPLAGSLIPWIDKDLGNGVSREEWKGGAETNKILGQGAGFGSPAVPVDGFCVRIGAMRCHSQALTFKLKKDVPLDEVEDMIAADNAWVRVVPNEREATMQQLTPVAVTGTLQIPVGRLRKMGMGPEYLGAFTVGDQLLWGAAEPLRRMLRILLERR</sequence>
<feature type="domain" description="Semialdehyde dehydrogenase NAD-binding" evidence="18">
    <location>
        <begin position="5"/>
        <end position="124"/>
    </location>
</feature>
<feature type="active site" description="Proton acceptor" evidence="16 17">
    <location>
        <position position="282"/>
    </location>
</feature>
<comment type="function">
    <text evidence="1 16">Catalyzes the NADPH-dependent formation of L-aspartate-semialdehyde (L-ASA) by the reductive dephosphorylation of L-aspartyl-4-phosphate.</text>
</comment>
<keyword evidence="12 16" id="KW-0560">Oxidoreductase</keyword>
<dbReference type="PANTHER" id="PTHR46278">
    <property type="entry name" value="DEHYDROGENASE, PUTATIVE-RELATED"/>
    <property type="match status" value="1"/>
</dbReference>
<evidence type="ECO:0000256" key="16">
    <source>
        <dbReference type="HAMAP-Rule" id="MF_02121"/>
    </source>
</evidence>
<comment type="similarity">
    <text evidence="5 16">Belongs to the aspartate-semialdehyde dehydrogenase family.</text>
</comment>
<protein>
    <recommendedName>
        <fullName evidence="7 16">Aspartate-semialdehyde dehydrogenase</fullName>
        <shortName evidence="16">ASA dehydrogenase</shortName>
        <shortName evidence="16">ASADH</shortName>
        <ecNumber evidence="7 16">1.2.1.11</ecNumber>
    </recommendedName>
    <alternativeName>
        <fullName evidence="16">Aspartate-beta-semialdehyde dehydrogenase</fullName>
    </alternativeName>
</protein>
<dbReference type="RefSeq" id="WP_055450908.1">
    <property type="nucleotide sequence ID" value="NZ_CYHF01000006.1"/>
</dbReference>
<dbReference type="InterPro" id="IPR011534">
    <property type="entry name" value="Asp_ADH_gamma-type"/>
</dbReference>
<gene>
    <name evidence="16" type="primary">asd</name>
    <name evidence="19" type="ORF">Ga0061069_106116</name>
</gene>
<keyword evidence="14 16" id="KW-0486">Methionine biosynthesis</keyword>
<dbReference type="InterPro" id="IPR000319">
    <property type="entry name" value="Asp-semialdehyde_DH_CS"/>
</dbReference>
<dbReference type="CDD" id="cd02314">
    <property type="entry name" value="VcASADH1_like_N"/>
    <property type="match status" value="1"/>
</dbReference>
<dbReference type="InterPro" id="IPR012280">
    <property type="entry name" value="Semialdhyde_DH_dimer_dom"/>
</dbReference>
<dbReference type="SMART" id="SM00859">
    <property type="entry name" value="Semialdhyde_dh"/>
    <property type="match status" value="1"/>
</dbReference>
<dbReference type="InterPro" id="IPR000534">
    <property type="entry name" value="Semialdehyde_DH_NAD-bd"/>
</dbReference>
<evidence type="ECO:0000313" key="20">
    <source>
        <dbReference type="Proteomes" id="UP000183649"/>
    </source>
</evidence>
<evidence type="ECO:0000256" key="15">
    <source>
        <dbReference type="ARBA" id="ARBA00047891"/>
    </source>
</evidence>
<keyword evidence="10 16" id="KW-0521">NADP</keyword>
<keyword evidence="13 16" id="KW-0457">Lysine biosynthesis</keyword>
<evidence type="ECO:0000256" key="17">
    <source>
        <dbReference type="PIRSR" id="PIRSR000148-1"/>
    </source>
</evidence>
<keyword evidence="11 16" id="KW-0220">Diaminopimelate biosynthesis</keyword>
<dbReference type="HAMAP" id="MF_02121">
    <property type="entry name" value="ASADH"/>
    <property type="match status" value="1"/>
</dbReference>
<organism evidence="19 20">
    <name type="scientific">Thiomonas bhubaneswarensis</name>
    <dbReference type="NCBI Taxonomy" id="339866"/>
    <lineage>
        <taxon>Bacteria</taxon>
        <taxon>Pseudomonadati</taxon>
        <taxon>Pseudomonadota</taxon>
        <taxon>Betaproteobacteria</taxon>
        <taxon>Burkholderiales</taxon>
        <taxon>Thiomonas</taxon>
    </lineage>
</organism>
<comment type="subunit">
    <text evidence="6 16">Homodimer.</text>
</comment>
<proteinExistence type="inferred from homology"/>
<dbReference type="InterPro" id="IPR036291">
    <property type="entry name" value="NAD(P)-bd_dom_sf"/>
</dbReference>
<evidence type="ECO:0000313" key="19">
    <source>
        <dbReference type="EMBL" id="CUA97857.1"/>
    </source>
</evidence>
<evidence type="ECO:0000256" key="6">
    <source>
        <dbReference type="ARBA" id="ARBA00011738"/>
    </source>
</evidence>
<dbReference type="GO" id="GO:0071266">
    <property type="term" value="P:'de novo' L-methionine biosynthetic process"/>
    <property type="evidence" value="ECO:0007669"/>
    <property type="project" value="UniProtKB-UniRule"/>
</dbReference>
<reference evidence="20" key="1">
    <citation type="submission" date="2015-08" db="EMBL/GenBank/DDBJ databases">
        <authorList>
            <person name="Varghese N."/>
        </authorList>
    </citation>
    <scope>NUCLEOTIDE SEQUENCE [LARGE SCALE GENOMIC DNA]</scope>
    <source>
        <strain evidence="20">DSM 18181</strain>
    </source>
</reference>
<evidence type="ECO:0000256" key="13">
    <source>
        <dbReference type="ARBA" id="ARBA00023154"/>
    </source>
</evidence>
<comment type="pathway">
    <text evidence="3 16">Amino-acid biosynthesis; L-lysine biosynthesis via DAP pathway; (S)-tetrahydrodipicolinate from L-aspartate: step 2/4.</text>
</comment>
<name>A0A0K6I3H5_9BURK</name>
<dbReference type="GO" id="GO:0009088">
    <property type="term" value="P:threonine biosynthetic process"/>
    <property type="evidence" value="ECO:0007669"/>
    <property type="project" value="UniProtKB-UniRule"/>
</dbReference>
<evidence type="ECO:0000256" key="12">
    <source>
        <dbReference type="ARBA" id="ARBA00023002"/>
    </source>
</evidence>
<accession>A0A0K6I3H5</accession>
<dbReference type="Gene3D" id="3.30.360.10">
    <property type="entry name" value="Dihydrodipicolinate Reductase, domain 2"/>
    <property type="match status" value="1"/>
</dbReference>
<dbReference type="STRING" id="339866.GCA_001418255_01908"/>
<feature type="binding site" evidence="16">
    <location>
        <position position="244"/>
    </location>
    <ligand>
        <name>substrate</name>
    </ligand>
</feature>
<feature type="binding site" evidence="16">
    <location>
        <position position="247"/>
    </location>
    <ligand>
        <name>phosphate</name>
        <dbReference type="ChEBI" id="CHEBI:43474"/>
    </ligand>
</feature>
<comment type="caution">
    <text evidence="16">Lacks conserved residue(s) required for the propagation of feature annotation.</text>
</comment>
<dbReference type="SUPFAM" id="SSF55347">
    <property type="entry name" value="Glyceraldehyde-3-phosphate dehydrogenase-like, C-terminal domain"/>
    <property type="match status" value="1"/>
</dbReference>
<dbReference type="Gene3D" id="3.40.50.720">
    <property type="entry name" value="NAD(P)-binding Rossmann-like Domain"/>
    <property type="match status" value="1"/>
</dbReference>
<evidence type="ECO:0000256" key="10">
    <source>
        <dbReference type="ARBA" id="ARBA00022857"/>
    </source>
</evidence>
<comment type="pathway">
    <text evidence="4 16">Amino-acid biosynthesis; L-threonine biosynthesis; L-threonine from L-aspartate: step 2/5.</text>
</comment>
<evidence type="ECO:0000259" key="18">
    <source>
        <dbReference type="SMART" id="SM00859"/>
    </source>
</evidence>
<evidence type="ECO:0000256" key="4">
    <source>
        <dbReference type="ARBA" id="ARBA00005097"/>
    </source>
</evidence>
<dbReference type="Pfam" id="PF01118">
    <property type="entry name" value="Semialdhyde_dh"/>
    <property type="match status" value="1"/>
</dbReference>
<dbReference type="EMBL" id="CYHF01000006">
    <property type="protein sequence ID" value="CUA97857.1"/>
    <property type="molecule type" value="Genomic_DNA"/>
</dbReference>
<evidence type="ECO:0000256" key="9">
    <source>
        <dbReference type="ARBA" id="ARBA00022697"/>
    </source>
</evidence>
<dbReference type="NCBIfam" id="TIGR01745">
    <property type="entry name" value="asd_gamma"/>
    <property type="match status" value="1"/>
</dbReference>
<feature type="binding site" evidence="16">
    <location>
        <position position="164"/>
    </location>
    <ligand>
        <name>substrate</name>
    </ligand>
</feature>
<dbReference type="UniPathway" id="UPA00034">
    <property type="reaction ID" value="UER00016"/>
</dbReference>
<dbReference type="GO" id="GO:0019877">
    <property type="term" value="P:diaminopimelate biosynthetic process"/>
    <property type="evidence" value="ECO:0007669"/>
    <property type="project" value="UniProtKB-UniRule"/>
</dbReference>
<dbReference type="EC" id="1.2.1.11" evidence="7 16"/>
<keyword evidence="8 16" id="KW-0028">Amino-acid biosynthesis</keyword>
<dbReference type="NCBIfam" id="NF005144">
    <property type="entry name" value="PRK06598.1"/>
    <property type="match status" value="1"/>
</dbReference>
<evidence type="ECO:0000256" key="14">
    <source>
        <dbReference type="ARBA" id="ARBA00023167"/>
    </source>
</evidence>
<dbReference type="CDD" id="cd23938">
    <property type="entry name" value="ASADH_C_bac_like"/>
    <property type="match status" value="1"/>
</dbReference>
<dbReference type="GO" id="GO:0009097">
    <property type="term" value="P:isoleucine biosynthetic process"/>
    <property type="evidence" value="ECO:0007669"/>
    <property type="project" value="InterPro"/>
</dbReference>
<dbReference type="PANTHER" id="PTHR46278:SF4">
    <property type="entry name" value="ASPARTATE-SEMIALDEHYDE DEHYDROGENASE"/>
    <property type="match status" value="1"/>
</dbReference>
<dbReference type="Proteomes" id="UP000183649">
    <property type="component" value="Unassembled WGS sequence"/>
</dbReference>
<dbReference type="UniPathway" id="UPA00051">
    <property type="reaction ID" value="UER00464"/>
</dbReference>
<evidence type="ECO:0000256" key="3">
    <source>
        <dbReference type="ARBA" id="ARBA00005076"/>
    </source>
</evidence>
<keyword evidence="20" id="KW-1185">Reference proteome</keyword>
<evidence type="ECO:0000256" key="8">
    <source>
        <dbReference type="ARBA" id="ARBA00022605"/>
    </source>
</evidence>
<evidence type="ECO:0000256" key="2">
    <source>
        <dbReference type="ARBA" id="ARBA00005021"/>
    </source>
</evidence>
<keyword evidence="9 16" id="KW-0791">Threonine biosynthesis</keyword>
<feature type="binding site" evidence="16">
    <location>
        <position position="75"/>
    </location>
    <ligand>
        <name>NADP(+)</name>
        <dbReference type="ChEBI" id="CHEBI:58349"/>
    </ligand>
</feature>
<dbReference type="GO" id="GO:0051287">
    <property type="term" value="F:NAD binding"/>
    <property type="evidence" value="ECO:0007669"/>
    <property type="project" value="InterPro"/>
</dbReference>
<dbReference type="UniPathway" id="UPA00050">
    <property type="reaction ID" value="UER00463"/>
</dbReference>
<feature type="binding site" evidence="16">
    <location>
        <position position="275"/>
    </location>
    <ligand>
        <name>substrate</name>
    </ligand>
</feature>
<feature type="active site" description="Acyl-thioester intermediate" evidence="16 17">
    <location>
        <position position="137"/>
    </location>
</feature>
<comment type="pathway">
    <text evidence="2 16">Amino-acid biosynthesis; L-methionine biosynthesis via de novo pathway; L-homoserine from L-aspartate: step 2/3.</text>
</comment>
<dbReference type="GO" id="GO:0004073">
    <property type="term" value="F:aspartate-semialdehyde dehydrogenase activity"/>
    <property type="evidence" value="ECO:0007669"/>
    <property type="project" value="UniProtKB-UniRule"/>
</dbReference>
<dbReference type="SUPFAM" id="SSF51735">
    <property type="entry name" value="NAD(P)-binding Rossmann-fold domains"/>
    <property type="match status" value="1"/>
</dbReference>